<dbReference type="CDD" id="cd05233">
    <property type="entry name" value="SDR_c"/>
    <property type="match status" value="1"/>
</dbReference>
<dbReference type="PROSITE" id="PS00061">
    <property type="entry name" value="ADH_SHORT"/>
    <property type="match status" value="1"/>
</dbReference>
<sequence>MSFKGQVIAITGAGQGIALATARLLASRGASLSLADANTTALAEVEKEFQANGWPVLVRTVDVRKGKDMDDWISATVQRFGRLDAAANIAGIVGKQLFRAMVTEIEDDDWELVMSVNVTGTMNSMRAELKHLVDGGSIVNISSQDGSRGEARCSAYCTSKHAVLALTRCAAREYGSRGIRVNTVGPGATKTPLFHSVVQGTPPPPTTALRRYAEPEEIAYAIAWLLGPESKFTTGELFRIDGGEFC</sequence>
<evidence type="ECO:0000313" key="2">
    <source>
        <dbReference type="EMBL" id="KAF9891539.1"/>
    </source>
</evidence>
<dbReference type="InterPro" id="IPR020904">
    <property type="entry name" value="Sc_DH/Rdtase_CS"/>
</dbReference>
<keyword evidence="3" id="KW-1185">Reference proteome</keyword>
<protein>
    <submittedName>
        <fullName evidence="2">Uncharacterized protein</fullName>
    </submittedName>
</protein>
<dbReference type="PRINTS" id="PR00081">
    <property type="entry name" value="GDHRDH"/>
</dbReference>
<dbReference type="GO" id="GO:0044550">
    <property type="term" value="P:secondary metabolite biosynthetic process"/>
    <property type="evidence" value="ECO:0007669"/>
    <property type="project" value="UniProtKB-ARBA"/>
</dbReference>
<dbReference type="Proteomes" id="UP001194746">
    <property type="component" value="Unassembled WGS sequence"/>
</dbReference>
<dbReference type="InterPro" id="IPR036291">
    <property type="entry name" value="NAD(P)-bd_dom_sf"/>
</dbReference>
<organism evidence="2 3">
    <name type="scientific">Aspergillus nanangensis</name>
    <dbReference type="NCBI Taxonomy" id="2582783"/>
    <lineage>
        <taxon>Eukaryota</taxon>
        <taxon>Fungi</taxon>
        <taxon>Dikarya</taxon>
        <taxon>Ascomycota</taxon>
        <taxon>Pezizomycotina</taxon>
        <taxon>Eurotiomycetes</taxon>
        <taxon>Eurotiomycetidae</taxon>
        <taxon>Eurotiales</taxon>
        <taxon>Aspergillaceae</taxon>
        <taxon>Aspergillus</taxon>
        <taxon>Aspergillus subgen. Circumdati</taxon>
    </lineage>
</organism>
<evidence type="ECO:0000256" key="1">
    <source>
        <dbReference type="ARBA" id="ARBA00022857"/>
    </source>
</evidence>
<dbReference type="SUPFAM" id="SSF51735">
    <property type="entry name" value="NAD(P)-binding Rossmann-fold domains"/>
    <property type="match status" value="1"/>
</dbReference>
<keyword evidence="1" id="KW-0521">NADP</keyword>
<dbReference type="Pfam" id="PF13561">
    <property type="entry name" value="adh_short_C2"/>
    <property type="match status" value="1"/>
</dbReference>
<comment type="caution">
    <text evidence="2">The sequence shown here is derived from an EMBL/GenBank/DDBJ whole genome shotgun (WGS) entry which is preliminary data.</text>
</comment>
<dbReference type="FunFam" id="3.40.50.720:FF:000084">
    <property type="entry name" value="Short-chain dehydrogenase reductase"/>
    <property type="match status" value="1"/>
</dbReference>
<dbReference type="EMBL" id="VCAU01000018">
    <property type="protein sequence ID" value="KAF9891539.1"/>
    <property type="molecule type" value="Genomic_DNA"/>
</dbReference>
<dbReference type="GO" id="GO:0016491">
    <property type="term" value="F:oxidoreductase activity"/>
    <property type="evidence" value="ECO:0007669"/>
    <property type="project" value="UniProtKB-ARBA"/>
</dbReference>
<evidence type="ECO:0000313" key="3">
    <source>
        <dbReference type="Proteomes" id="UP001194746"/>
    </source>
</evidence>
<dbReference type="InterPro" id="IPR002347">
    <property type="entry name" value="SDR_fam"/>
</dbReference>
<gene>
    <name evidence="2" type="ORF">FE257_004006</name>
</gene>
<name>A0AAD4GVB7_ASPNN</name>
<reference evidence="2" key="1">
    <citation type="journal article" date="2019" name="Beilstein J. Org. Chem.">
        <title>Nanangenines: drimane sesquiterpenoids as the dominant metabolite cohort of a novel Australian fungus, Aspergillus nanangensis.</title>
        <authorList>
            <person name="Lacey H.J."/>
            <person name="Gilchrist C.L.M."/>
            <person name="Crombie A."/>
            <person name="Kalaitzis J.A."/>
            <person name="Vuong D."/>
            <person name="Rutledge P.J."/>
            <person name="Turner P."/>
            <person name="Pitt J.I."/>
            <person name="Lacey E."/>
            <person name="Chooi Y.H."/>
            <person name="Piggott A.M."/>
        </authorList>
    </citation>
    <scope>NUCLEOTIDE SEQUENCE</scope>
    <source>
        <strain evidence="2">MST-FP2251</strain>
    </source>
</reference>
<dbReference type="PRINTS" id="PR00080">
    <property type="entry name" value="SDRFAMILY"/>
</dbReference>
<reference evidence="2" key="2">
    <citation type="submission" date="2020-02" db="EMBL/GenBank/DDBJ databases">
        <authorList>
            <person name="Gilchrist C.L.M."/>
            <person name="Chooi Y.-H."/>
        </authorList>
    </citation>
    <scope>NUCLEOTIDE SEQUENCE</scope>
    <source>
        <strain evidence="2">MST-FP2251</strain>
    </source>
</reference>
<dbReference type="Gene3D" id="3.40.50.720">
    <property type="entry name" value="NAD(P)-binding Rossmann-like Domain"/>
    <property type="match status" value="1"/>
</dbReference>
<dbReference type="PANTHER" id="PTHR43975:SF2">
    <property type="entry name" value="EG:BACR7A4.14 PROTEIN-RELATED"/>
    <property type="match status" value="1"/>
</dbReference>
<accession>A0AAD4GVB7</accession>
<dbReference type="AlphaFoldDB" id="A0AAD4GVB7"/>
<dbReference type="PANTHER" id="PTHR43975">
    <property type="entry name" value="ZGC:101858"/>
    <property type="match status" value="1"/>
</dbReference>
<proteinExistence type="predicted"/>